<dbReference type="OrthoDB" id="4062651at2759"/>
<protein>
    <submittedName>
        <fullName evidence="4">Uncharacterized protein</fullName>
    </submittedName>
</protein>
<dbReference type="GO" id="GO:0007166">
    <property type="term" value="P:cell surface receptor signaling pathway"/>
    <property type="evidence" value="ECO:0007669"/>
    <property type="project" value="InterPro"/>
</dbReference>
<accession>A0A811Q3F0</accession>
<dbReference type="InterPro" id="IPR045274">
    <property type="entry name" value="WAK-like"/>
</dbReference>
<dbReference type="SUPFAM" id="SSF56112">
    <property type="entry name" value="Protein kinase-like (PK-like)"/>
    <property type="match status" value="1"/>
</dbReference>
<keyword evidence="3" id="KW-0472">Membrane</keyword>
<dbReference type="Gene3D" id="1.10.510.10">
    <property type="entry name" value="Transferase(Phosphotransferase) domain 1"/>
    <property type="match status" value="1"/>
</dbReference>
<comment type="caution">
    <text evidence="4">The sequence shown here is derived from an EMBL/GenBank/DDBJ whole genome shotgun (WGS) entry which is preliminary data.</text>
</comment>
<dbReference type="InterPro" id="IPR011009">
    <property type="entry name" value="Kinase-like_dom_sf"/>
</dbReference>
<proteinExistence type="predicted"/>
<dbReference type="EMBL" id="CAJGYO010000009">
    <property type="protein sequence ID" value="CAD6253587.1"/>
    <property type="molecule type" value="Genomic_DNA"/>
</dbReference>
<dbReference type="GO" id="GO:0005524">
    <property type="term" value="F:ATP binding"/>
    <property type="evidence" value="ECO:0007669"/>
    <property type="project" value="UniProtKB-KW"/>
</dbReference>
<evidence type="ECO:0000256" key="1">
    <source>
        <dbReference type="ARBA" id="ARBA00022741"/>
    </source>
</evidence>
<gene>
    <name evidence="4" type="ORF">NCGR_LOCUS37211</name>
</gene>
<dbReference type="PANTHER" id="PTHR27005">
    <property type="entry name" value="WALL-ASSOCIATED RECEPTOR KINASE-LIKE 21"/>
    <property type="match status" value="1"/>
</dbReference>
<dbReference type="GO" id="GO:0004674">
    <property type="term" value="F:protein serine/threonine kinase activity"/>
    <property type="evidence" value="ECO:0007669"/>
    <property type="project" value="TreeGrafter"/>
</dbReference>
<dbReference type="AlphaFoldDB" id="A0A811Q3F0"/>
<reference evidence="4" key="1">
    <citation type="submission" date="2020-10" db="EMBL/GenBank/DDBJ databases">
        <authorList>
            <person name="Han B."/>
            <person name="Lu T."/>
            <person name="Zhao Q."/>
            <person name="Huang X."/>
            <person name="Zhao Y."/>
        </authorList>
    </citation>
    <scope>NUCLEOTIDE SEQUENCE</scope>
</reference>
<keyword evidence="1" id="KW-0547">Nucleotide-binding</keyword>
<keyword evidence="5" id="KW-1185">Reference proteome</keyword>
<feature type="transmembrane region" description="Helical" evidence="3">
    <location>
        <begin position="12"/>
        <end position="34"/>
    </location>
</feature>
<dbReference type="GO" id="GO:0005886">
    <property type="term" value="C:plasma membrane"/>
    <property type="evidence" value="ECO:0007669"/>
    <property type="project" value="TreeGrafter"/>
</dbReference>
<sequence length="240" mass="26649">MAGEHKADGGLIIGLGLGSGATVLVLAISTTLLIHKVKAERKKRLRQRFFKQNRGQLLQQLLCQRVDIGERMIITLEELGKATNNFDKSHFGASRYIAIDQEGIHTNVQGMSGYLHPMYHSMGLLTEKSDVYCFGVILIELLTRENPNCYRSHQGFALVNHFCSLLSQGNLVEILDLQVAKEGGGEVVDVALLAATCVKFRAEERPMMRHVEMTLESIQASKEFSSDVTDDDISSEDNIL</sequence>
<evidence type="ECO:0000313" key="4">
    <source>
        <dbReference type="EMBL" id="CAD6253587.1"/>
    </source>
</evidence>
<keyword evidence="3" id="KW-1133">Transmembrane helix</keyword>
<organism evidence="4 5">
    <name type="scientific">Miscanthus lutarioriparius</name>
    <dbReference type="NCBI Taxonomy" id="422564"/>
    <lineage>
        <taxon>Eukaryota</taxon>
        <taxon>Viridiplantae</taxon>
        <taxon>Streptophyta</taxon>
        <taxon>Embryophyta</taxon>
        <taxon>Tracheophyta</taxon>
        <taxon>Spermatophyta</taxon>
        <taxon>Magnoliopsida</taxon>
        <taxon>Liliopsida</taxon>
        <taxon>Poales</taxon>
        <taxon>Poaceae</taxon>
        <taxon>PACMAD clade</taxon>
        <taxon>Panicoideae</taxon>
        <taxon>Andropogonodae</taxon>
        <taxon>Andropogoneae</taxon>
        <taxon>Saccharinae</taxon>
        <taxon>Miscanthus</taxon>
    </lineage>
</organism>
<keyword evidence="3" id="KW-0812">Transmembrane</keyword>
<keyword evidence="2" id="KW-0067">ATP-binding</keyword>
<evidence type="ECO:0000313" key="5">
    <source>
        <dbReference type="Proteomes" id="UP000604825"/>
    </source>
</evidence>
<evidence type="ECO:0000256" key="2">
    <source>
        <dbReference type="ARBA" id="ARBA00022840"/>
    </source>
</evidence>
<dbReference type="PANTHER" id="PTHR27005:SF213">
    <property type="entry name" value="PROTEIN KINASE DOMAIN-CONTAINING PROTEIN"/>
    <property type="match status" value="1"/>
</dbReference>
<dbReference type="Proteomes" id="UP000604825">
    <property type="component" value="Unassembled WGS sequence"/>
</dbReference>
<evidence type="ECO:0000256" key="3">
    <source>
        <dbReference type="SAM" id="Phobius"/>
    </source>
</evidence>
<name>A0A811Q3F0_9POAL</name>